<organism evidence="2 3">
    <name type="scientific">Mycena metata</name>
    <dbReference type="NCBI Taxonomy" id="1033252"/>
    <lineage>
        <taxon>Eukaryota</taxon>
        <taxon>Fungi</taxon>
        <taxon>Dikarya</taxon>
        <taxon>Basidiomycota</taxon>
        <taxon>Agaricomycotina</taxon>
        <taxon>Agaricomycetes</taxon>
        <taxon>Agaricomycetidae</taxon>
        <taxon>Agaricales</taxon>
        <taxon>Marasmiineae</taxon>
        <taxon>Mycenaceae</taxon>
        <taxon>Mycena</taxon>
    </lineage>
</organism>
<dbReference type="SUPFAM" id="SSF81383">
    <property type="entry name" value="F-box domain"/>
    <property type="match status" value="1"/>
</dbReference>
<gene>
    <name evidence="2" type="ORF">B0H16DRAFT_1552942</name>
</gene>
<dbReference type="AlphaFoldDB" id="A0AAD7IQH0"/>
<dbReference type="Proteomes" id="UP001215598">
    <property type="component" value="Unassembled WGS sequence"/>
</dbReference>
<protein>
    <recommendedName>
        <fullName evidence="4">F-box domain-containing protein</fullName>
    </recommendedName>
</protein>
<evidence type="ECO:0000256" key="1">
    <source>
        <dbReference type="SAM" id="Phobius"/>
    </source>
</evidence>
<keyword evidence="3" id="KW-1185">Reference proteome</keyword>
<keyword evidence="1" id="KW-0812">Transmembrane</keyword>
<reference evidence="2" key="1">
    <citation type="submission" date="2023-03" db="EMBL/GenBank/DDBJ databases">
        <title>Massive genome expansion in bonnet fungi (Mycena s.s.) driven by repeated elements and novel gene families across ecological guilds.</title>
        <authorList>
            <consortium name="Lawrence Berkeley National Laboratory"/>
            <person name="Harder C.B."/>
            <person name="Miyauchi S."/>
            <person name="Viragh M."/>
            <person name="Kuo A."/>
            <person name="Thoen E."/>
            <person name="Andreopoulos B."/>
            <person name="Lu D."/>
            <person name="Skrede I."/>
            <person name="Drula E."/>
            <person name="Henrissat B."/>
            <person name="Morin E."/>
            <person name="Kohler A."/>
            <person name="Barry K."/>
            <person name="LaButti K."/>
            <person name="Morin E."/>
            <person name="Salamov A."/>
            <person name="Lipzen A."/>
            <person name="Mereny Z."/>
            <person name="Hegedus B."/>
            <person name="Baldrian P."/>
            <person name="Stursova M."/>
            <person name="Weitz H."/>
            <person name="Taylor A."/>
            <person name="Grigoriev I.V."/>
            <person name="Nagy L.G."/>
            <person name="Martin F."/>
            <person name="Kauserud H."/>
        </authorList>
    </citation>
    <scope>NUCLEOTIDE SEQUENCE</scope>
    <source>
        <strain evidence="2">CBHHK182m</strain>
    </source>
</reference>
<feature type="transmembrane region" description="Helical" evidence="1">
    <location>
        <begin position="12"/>
        <end position="29"/>
    </location>
</feature>
<evidence type="ECO:0000313" key="3">
    <source>
        <dbReference type="Proteomes" id="UP001215598"/>
    </source>
</evidence>
<evidence type="ECO:0008006" key="4">
    <source>
        <dbReference type="Google" id="ProtNLM"/>
    </source>
</evidence>
<name>A0AAD7IQH0_9AGAR</name>
<dbReference type="InterPro" id="IPR036047">
    <property type="entry name" value="F-box-like_dom_sf"/>
</dbReference>
<accession>A0AAD7IQH0</accession>
<sequence>MSLTSSPLVEDVLFLILSFCDIAAILAISRSSKYFYRLSSSKSVWLAAVSELVRKGFVYQEDGVVLGDLTKEQLVEKAKRAMLGPRTWGADHSDLGPPIVSREITLPSSVRNDDWLNFEVKLLLGGEYLFHRNWRLDCWSVCERKVVWTYKCCVEDAAVIAFAAQLTNTPDQAVVMTCQRTWKNTVERTNYVEVLTLDLKTRNSQSFMVARVPDGHGGNDPYSHPQICGDFAAVAVATDVMLFNWREGTWAKVAIENDPHHFARYCRFALAPGYAILILTLSDQDEDGDKYDVETIVLSPLAALPWASVDPVNPPGGVANARDLPRVHTEALPVVNKYASPSAILIAVHEHPLRNGVFRIWISVDRYNVPGILSYHRLNLAGARRNSGDGPILELRSATETDKNYVVVTRASFTGHTVRWDGRAFGGGVDCGTEGAALERSRNPSDPVSYRKE</sequence>
<proteinExistence type="predicted"/>
<dbReference type="EMBL" id="JARKIB010000073">
    <property type="protein sequence ID" value="KAJ7748333.1"/>
    <property type="molecule type" value="Genomic_DNA"/>
</dbReference>
<evidence type="ECO:0000313" key="2">
    <source>
        <dbReference type="EMBL" id="KAJ7748333.1"/>
    </source>
</evidence>
<keyword evidence="1" id="KW-1133">Transmembrane helix</keyword>
<comment type="caution">
    <text evidence="2">The sequence shown here is derived from an EMBL/GenBank/DDBJ whole genome shotgun (WGS) entry which is preliminary data.</text>
</comment>
<keyword evidence="1" id="KW-0472">Membrane</keyword>